<evidence type="ECO:0000256" key="1">
    <source>
        <dbReference type="SAM" id="MobiDB-lite"/>
    </source>
</evidence>
<reference evidence="2" key="1">
    <citation type="submission" date="2022-11" db="EMBL/GenBank/DDBJ databases">
        <title>Minimal conservation of predation-associated metabolite biosynthetic gene clusters underscores biosynthetic potential of Myxococcota including descriptions for ten novel species: Archangium lansinium sp. nov., Myxococcus landrumus sp. nov., Nannocystis bai.</title>
        <authorList>
            <person name="Ahearne A."/>
            <person name="Stevens C."/>
            <person name="Phillips K."/>
        </authorList>
    </citation>
    <scope>NUCLEOTIDE SEQUENCE</scope>
    <source>
        <strain evidence="2">Na p29</strain>
    </source>
</reference>
<accession>A0A9X3F1V0</accession>
<evidence type="ECO:0000313" key="2">
    <source>
        <dbReference type="EMBL" id="MCY1013800.1"/>
    </source>
</evidence>
<comment type="caution">
    <text evidence="2">The sequence shown here is derived from an EMBL/GenBank/DDBJ whole genome shotgun (WGS) entry which is preliminary data.</text>
</comment>
<evidence type="ECO:0000313" key="3">
    <source>
        <dbReference type="Proteomes" id="UP001150924"/>
    </source>
</evidence>
<dbReference type="RefSeq" id="WP_267777937.1">
    <property type="nucleotide sequence ID" value="NZ_JAPNKE010000002.1"/>
</dbReference>
<dbReference type="AlphaFoldDB" id="A0A9X3F1V0"/>
<gene>
    <name evidence="2" type="ORF">OV079_51405</name>
</gene>
<protein>
    <submittedName>
        <fullName evidence="2">Uncharacterized protein</fullName>
    </submittedName>
</protein>
<sequence>MHVRSDKLELVDGDSHVHVRKSLLEKVDDSVSRIVGGNEQARIAAASRSRPATRSTSRPARSSSTPATR</sequence>
<name>A0A9X3F1V0_9BACT</name>
<dbReference type="EMBL" id="JAPNKE010000002">
    <property type="protein sequence ID" value="MCY1013800.1"/>
    <property type="molecule type" value="Genomic_DNA"/>
</dbReference>
<keyword evidence="3" id="KW-1185">Reference proteome</keyword>
<organism evidence="2 3">
    <name type="scientific">Nannocystis pusilla</name>
    <dbReference type="NCBI Taxonomy" id="889268"/>
    <lineage>
        <taxon>Bacteria</taxon>
        <taxon>Pseudomonadati</taxon>
        <taxon>Myxococcota</taxon>
        <taxon>Polyangia</taxon>
        <taxon>Nannocystales</taxon>
        <taxon>Nannocystaceae</taxon>
        <taxon>Nannocystis</taxon>
    </lineage>
</organism>
<dbReference type="Proteomes" id="UP001150924">
    <property type="component" value="Unassembled WGS sequence"/>
</dbReference>
<proteinExistence type="predicted"/>
<feature type="region of interest" description="Disordered" evidence="1">
    <location>
        <begin position="41"/>
        <end position="69"/>
    </location>
</feature>